<dbReference type="SUPFAM" id="SSF158446">
    <property type="entry name" value="IVS-encoded protein-like"/>
    <property type="match status" value="1"/>
</dbReference>
<protein>
    <submittedName>
        <fullName evidence="1">Four helix bundle protein</fullName>
    </submittedName>
</protein>
<dbReference type="NCBIfam" id="TIGR02436">
    <property type="entry name" value="four helix bundle protein"/>
    <property type="match status" value="1"/>
</dbReference>
<proteinExistence type="predicted"/>
<dbReference type="STRING" id="1470434.AZF00_01315"/>
<dbReference type="InterPro" id="IPR012657">
    <property type="entry name" value="23S_rRNA-intervening_sequence"/>
</dbReference>
<dbReference type="RefSeq" id="WP_062382653.1">
    <property type="nucleotide sequence ID" value="NZ_CP014544.1"/>
</dbReference>
<reference evidence="1 2" key="1">
    <citation type="submission" date="2015-12" db="EMBL/GenBank/DDBJ databases">
        <authorList>
            <person name="Shamseldin A."/>
            <person name="Moawad H."/>
            <person name="Abd El-Rahim W.M."/>
            <person name="Sadowsky M.J."/>
        </authorList>
    </citation>
    <scope>NUCLEOTIDE SEQUENCE [LARGE SCALE GENOMIC DNA]</scope>
    <source>
        <strain evidence="1 2">SM2</strain>
    </source>
</reference>
<evidence type="ECO:0000313" key="2">
    <source>
        <dbReference type="Proteomes" id="UP000074119"/>
    </source>
</evidence>
<accession>A0A127M1B9</accession>
<dbReference type="NCBIfam" id="NF008911">
    <property type="entry name" value="PRK12275.1-2"/>
    <property type="match status" value="1"/>
</dbReference>
<dbReference type="InterPro" id="IPR036583">
    <property type="entry name" value="23S_rRNA_IVS_sf"/>
</dbReference>
<gene>
    <name evidence="1" type="ORF">AZF00_01315</name>
</gene>
<dbReference type="Gene3D" id="1.20.1440.60">
    <property type="entry name" value="23S rRNA-intervening sequence"/>
    <property type="match status" value="1"/>
</dbReference>
<organism evidence="1 2">
    <name type="scientific">Zhongshania aliphaticivorans</name>
    <dbReference type="NCBI Taxonomy" id="1470434"/>
    <lineage>
        <taxon>Bacteria</taxon>
        <taxon>Pseudomonadati</taxon>
        <taxon>Pseudomonadota</taxon>
        <taxon>Gammaproteobacteria</taxon>
        <taxon>Cellvibrionales</taxon>
        <taxon>Spongiibacteraceae</taxon>
        <taxon>Zhongshania</taxon>
    </lineage>
</organism>
<evidence type="ECO:0000313" key="1">
    <source>
        <dbReference type="EMBL" id="AMO67023.1"/>
    </source>
</evidence>
<dbReference type="AlphaFoldDB" id="A0A127M1B9"/>
<dbReference type="KEGG" id="zal:AZF00_01315"/>
<dbReference type="EMBL" id="CP014544">
    <property type="protein sequence ID" value="AMO67023.1"/>
    <property type="molecule type" value="Genomic_DNA"/>
</dbReference>
<name>A0A127M1B9_9GAMM</name>
<dbReference type="Pfam" id="PF05635">
    <property type="entry name" value="23S_rRNA_IVP"/>
    <property type="match status" value="1"/>
</dbReference>
<dbReference type="PANTHER" id="PTHR38471">
    <property type="entry name" value="FOUR HELIX BUNDLE PROTEIN"/>
    <property type="match status" value="1"/>
</dbReference>
<dbReference type="Proteomes" id="UP000074119">
    <property type="component" value="Chromosome"/>
</dbReference>
<sequence length="119" mass="13771">MDRRKYQKLIVWQEAMDLVVGVYRITERLPATERFGLCQQLRRAAVSIPSNIAEGAGRHSDKEFIRFLNIANGSLLEVETQLLIALQLQYIEEISELQNSIDKIFAMLSSLKRKLKTEY</sequence>
<dbReference type="CDD" id="cd16377">
    <property type="entry name" value="23S_rRNA_IVP_like"/>
    <property type="match status" value="1"/>
</dbReference>
<dbReference type="PANTHER" id="PTHR38471:SF2">
    <property type="entry name" value="FOUR HELIX BUNDLE PROTEIN"/>
    <property type="match status" value="1"/>
</dbReference>